<accession>A0A5B7WRI1</accession>
<dbReference type="KEGG" id="gcr:GcLGCM259_0136"/>
<gene>
    <name evidence="1" type="ORF">GcLGCM259_0136</name>
</gene>
<dbReference type="RefSeq" id="WP_138174657.1">
    <property type="nucleotide sequence ID" value="NZ_CP034412.1"/>
</dbReference>
<dbReference type="Gene3D" id="3.40.1260.10">
    <property type="entry name" value="DsrEFH-like"/>
    <property type="match status" value="1"/>
</dbReference>
<evidence type="ECO:0008006" key="3">
    <source>
        <dbReference type="Google" id="ProtNLM"/>
    </source>
</evidence>
<dbReference type="InterPro" id="IPR027396">
    <property type="entry name" value="DsrEFH-like"/>
</dbReference>
<reference evidence="1 2" key="1">
    <citation type="submission" date="2018-12" db="EMBL/GenBank/DDBJ databases">
        <title>Complete Genome Sequence of Glutamicibacter creatinolyticus strain LGCM259,isolated from an abscess of a 12-year-old mare in Italy.</title>
        <authorList>
            <person name="Santos R.G."/>
            <person name="Silva A.L."/>
            <person name="Seyffert N."/>
            <person name="Castro T.L.P."/>
            <person name="Attili A.R."/>
            <person name="Rifici C."/>
            <person name="Mazzullo G."/>
            <person name="Brenig B."/>
            <person name="Venanzi F."/>
            <person name="Azevedo V."/>
        </authorList>
    </citation>
    <scope>NUCLEOTIDE SEQUENCE [LARGE SCALE GENOMIC DNA]</scope>
    <source>
        <strain evidence="1 2">LGCM 259</strain>
    </source>
</reference>
<dbReference type="Proteomes" id="UP000307000">
    <property type="component" value="Chromosome"/>
</dbReference>
<sequence length="112" mass="11752">MSEQRTGQARTVVLHASDKVQDVQRAIDSARRLGEAFEGVRVRIIINGQALDAATGLRPDRLPPETTVGVCAVGLANRGIDAAQLPAGIQVVPAAPIAIAQEQFAGAAYVRL</sequence>
<name>A0A5B7WRI1_9MICC</name>
<proteinExistence type="predicted"/>
<dbReference type="EMBL" id="CP034412">
    <property type="protein sequence ID" value="QCY45925.1"/>
    <property type="molecule type" value="Genomic_DNA"/>
</dbReference>
<evidence type="ECO:0000313" key="1">
    <source>
        <dbReference type="EMBL" id="QCY45925.1"/>
    </source>
</evidence>
<evidence type="ECO:0000313" key="2">
    <source>
        <dbReference type="Proteomes" id="UP000307000"/>
    </source>
</evidence>
<dbReference type="AlphaFoldDB" id="A0A5B7WRI1"/>
<dbReference type="SUPFAM" id="SSF75169">
    <property type="entry name" value="DsrEFH-like"/>
    <property type="match status" value="1"/>
</dbReference>
<organism evidence="1 2">
    <name type="scientific">Glutamicibacter creatinolyticus</name>
    <dbReference type="NCBI Taxonomy" id="162496"/>
    <lineage>
        <taxon>Bacteria</taxon>
        <taxon>Bacillati</taxon>
        <taxon>Actinomycetota</taxon>
        <taxon>Actinomycetes</taxon>
        <taxon>Micrococcales</taxon>
        <taxon>Micrococcaceae</taxon>
        <taxon>Glutamicibacter</taxon>
    </lineage>
</organism>
<keyword evidence="2" id="KW-1185">Reference proteome</keyword>
<protein>
    <recommendedName>
        <fullName evidence="3">DsrE/DsrF-like family protein</fullName>
    </recommendedName>
</protein>